<dbReference type="Pfam" id="PF00005">
    <property type="entry name" value="ABC_tran"/>
    <property type="match status" value="1"/>
</dbReference>
<accession>A0ABZ2IU38</accession>
<dbReference type="InterPro" id="IPR017871">
    <property type="entry name" value="ABC_transporter-like_CS"/>
</dbReference>
<dbReference type="SMART" id="SM00382">
    <property type="entry name" value="AAA"/>
    <property type="match status" value="1"/>
</dbReference>
<dbReference type="InterPro" id="IPR015854">
    <property type="entry name" value="ABC_transpr_LolD-like"/>
</dbReference>
<reference evidence="5 6" key="1">
    <citation type="submission" date="2024-03" db="EMBL/GenBank/DDBJ databases">
        <title>Phenotype and Genome Characterization of a Sulfate-Reducing Bacterium Pseudodesulfovibrio sp. strain 5S69, isolated from Petroleum Reservoir in Tatarstan (Russia).</title>
        <authorList>
            <person name="Bidzhieva S.K."/>
            <person name="Kadnikov V."/>
            <person name="Tourova T.P."/>
            <person name="Samigullina S.R."/>
            <person name="Sokolova D.S."/>
            <person name="Poltaraus A.B."/>
            <person name="Avtukh A.N."/>
            <person name="Tereshina V.M."/>
            <person name="Mardanov A.V."/>
            <person name="Nazina T.N."/>
        </authorList>
    </citation>
    <scope>NUCLEOTIDE SEQUENCE [LARGE SCALE GENOMIC DNA]</scope>
    <source>
        <strain evidence="5 6">5S69</strain>
    </source>
</reference>
<dbReference type="Gene3D" id="3.40.50.300">
    <property type="entry name" value="P-loop containing nucleotide triphosphate hydrolases"/>
    <property type="match status" value="1"/>
</dbReference>
<dbReference type="SUPFAM" id="SSF52540">
    <property type="entry name" value="P-loop containing nucleoside triphosphate hydrolases"/>
    <property type="match status" value="1"/>
</dbReference>
<evidence type="ECO:0000256" key="2">
    <source>
        <dbReference type="ARBA" id="ARBA00022741"/>
    </source>
</evidence>
<evidence type="ECO:0000256" key="3">
    <source>
        <dbReference type="ARBA" id="ARBA00022840"/>
    </source>
</evidence>
<keyword evidence="2" id="KW-0547">Nucleotide-binding</keyword>
<evidence type="ECO:0000259" key="4">
    <source>
        <dbReference type="PROSITE" id="PS50893"/>
    </source>
</evidence>
<dbReference type="PANTHER" id="PTHR24220:SF659">
    <property type="entry name" value="TRANSPORTER, PUTATIVE-RELATED"/>
    <property type="match status" value="1"/>
</dbReference>
<dbReference type="InterPro" id="IPR003439">
    <property type="entry name" value="ABC_transporter-like_ATP-bd"/>
</dbReference>
<protein>
    <submittedName>
        <fullName evidence="5">ABC transporter ATP-binding protein</fullName>
    </submittedName>
</protein>
<sequence length="239" mass="25729">MTAKTAIVLKDISKAYGPANNREYALRSATLDVLRGELLMLMGPSGSGKTTLLSIMGCILKPTSGFISVAGRDVANLSERALGRIRLDNIGYIFQEYNLFPTLNVLENVMVALDLRGYTRRRARDTAMKTLADVGLDDKAHVKPSTMSGGQKQRLAIARALAGSPQVILADEPTAALDSVNGHQVMELMHSLAKKGDCAVVVVTHDPRTVGFADRIVTIEDGLLHPQPLDGAKAPERKP</sequence>
<dbReference type="InterPro" id="IPR003593">
    <property type="entry name" value="AAA+_ATPase"/>
</dbReference>
<keyword evidence="6" id="KW-1185">Reference proteome</keyword>
<dbReference type="PROSITE" id="PS00211">
    <property type="entry name" value="ABC_TRANSPORTER_1"/>
    <property type="match status" value="1"/>
</dbReference>
<proteinExistence type="predicted"/>
<keyword evidence="1" id="KW-0813">Transport</keyword>
<keyword evidence="3 5" id="KW-0067">ATP-binding</keyword>
<dbReference type="Proteomes" id="UP001385389">
    <property type="component" value="Chromosome"/>
</dbReference>
<dbReference type="PROSITE" id="PS50893">
    <property type="entry name" value="ABC_TRANSPORTER_2"/>
    <property type="match status" value="1"/>
</dbReference>
<dbReference type="InterPro" id="IPR017911">
    <property type="entry name" value="MacB-like_ATP-bd"/>
</dbReference>
<dbReference type="GO" id="GO:0005524">
    <property type="term" value="F:ATP binding"/>
    <property type="evidence" value="ECO:0007669"/>
    <property type="project" value="UniProtKB-KW"/>
</dbReference>
<evidence type="ECO:0000256" key="1">
    <source>
        <dbReference type="ARBA" id="ARBA00022448"/>
    </source>
</evidence>
<gene>
    <name evidence="5" type="ORF">V8V93_16240</name>
</gene>
<name>A0ABZ2IU38_9BACT</name>
<organism evidence="5 6">
    <name type="scientific">Pseudodesulfovibrio methanolicus</name>
    <dbReference type="NCBI Taxonomy" id="3126690"/>
    <lineage>
        <taxon>Bacteria</taxon>
        <taxon>Pseudomonadati</taxon>
        <taxon>Thermodesulfobacteriota</taxon>
        <taxon>Desulfovibrionia</taxon>
        <taxon>Desulfovibrionales</taxon>
        <taxon>Desulfovibrionaceae</taxon>
    </lineage>
</organism>
<feature type="domain" description="ABC transporter" evidence="4">
    <location>
        <begin position="7"/>
        <end position="237"/>
    </location>
</feature>
<dbReference type="RefSeq" id="WP_338667657.1">
    <property type="nucleotide sequence ID" value="NZ_CP146609.1"/>
</dbReference>
<dbReference type="PANTHER" id="PTHR24220">
    <property type="entry name" value="IMPORT ATP-BINDING PROTEIN"/>
    <property type="match status" value="1"/>
</dbReference>
<dbReference type="CDD" id="cd03255">
    <property type="entry name" value="ABC_MJ0796_LolCDE_FtsE"/>
    <property type="match status" value="1"/>
</dbReference>
<evidence type="ECO:0000313" key="5">
    <source>
        <dbReference type="EMBL" id="WWX21981.1"/>
    </source>
</evidence>
<evidence type="ECO:0000313" key="6">
    <source>
        <dbReference type="Proteomes" id="UP001385389"/>
    </source>
</evidence>
<dbReference type="EMBL" id="CP146609">
    <property type="protein sequence ID" value="WWX21981.1"/>
    <property type="molecule type" value="Genomic_DNA"/>
</dbReference>
<dbReference type="InterPro" id="IPR027417">
    <property type="entry name" value="P-loop_NTPase"/>
</dbReference>